<proteinExistence type="predicted"/>
<dbReference type="InterPro" id="IPR029058">
    <property type="entry name" value="AB_hydrolase_fold"/>
</dbReference>
<dbReference type="EMBL" id="JACIJP010000006">
    <property type="protein sequence ID" value="MBB6125295.1"/>
    <property type="molecule type" value="Genomic_DNA"/>
</dbReference>
<dbReference type="AlphaFoldDB" id="A0A841J9W8"/>
<accession>A0A841J9W8</accession>
<feature type="domain" description="AB hydrolase-1" evidence="1">
    <location>
        <begin position="27"/>
        <end position="255"/>
    </location>
</feature>
<keyword evidence="2" id="KW-0378">Hydrolase</keyword>
<dbReference type="PANTHER" id="PTHR43798">
    <property type="entry name" value="MONOACYLGLYCEROL LIPASE"/>
    <property type="match status" value="1"/>
</dbReference>
<comment type="caution">
    <text evidence="2">The sequence shown here is derived from an EMBL/GenBank/DDBJ whole genome shotgun (WGS) entry which is preliminary data.</text>
</comment>
<dbReference type="InterPro" id="IPR000073">
    <property type="entry name" value="AB_hydrolase_1"/>
</dbReference>
<dbReference type="EC" id="3.1.1.24" evidence="2"/>
<keyword evidence="3" id="KW-1185">Reference proteome</keyword>
<reference evidence="2 3" key="1">
    <citation type="submission" date="2020-08" db="EMBL/GenBank/DDBJ databases">
        <title>Genomic Encyclopedia of Type Strains, Phase IV (KMG-IV): sequencing the most valuable type-strain genomes for metagenomic binning, comparative biology and taxonomic classification.</title>
        <authorList>
            <person name="Goeker M."/>
        </authorList>
    </citation>
    <scope>NUCLEOTIDE SEQUENCE [LARGE SCALE GENOMIC DNA]</scope>
    <source>
        <strain evidence="2 3">DSM 102255</strain>
    </source>
</reference>
<dbReference type="PRINTS" id="PR00412">
    <property type="entry name" value="EPOXHYDRLASE"/>
</dbReference>
<dbReference type="Pfam" id="PF00561">
    <property type="entry name" value="Abhydrolase_1"/>
    <property type="match status" value="1"/>
</dbReference>
<evidence type="ECO:0000313" key="3">
    <source>
        <dbReference type="Proteomes" id="UP000552700"/>
    </source>
</evidence>
<dbReference type="Proteomes" id="UP000552700">
    <property type="component" value="Unassembled WGS sequence"/>
</dbReference>
<gene>
    <name evidence="2" type="ORF">FHS92_003056</name>
</gene>
<protein>
    <submittedName>
        <fullName evidence="2">3-oxoadipate enol-lactonase</fullName>
        <ecNumber evidence="2">3.1.1.24</ecNumber>
    </submittedName>
</protein>
<dbReference type="Gene3D" id="3.40.50.1820">
    <property type="entry name" value="alpha/beta hydrolase"/>
    <property type="match status" value="1"/>
</dbReference>
<dbReference type="PRINTS" id="PR00111">
    <property type="entry name" value="ABHYDROLASE"/>
</dbReference>
<name>A0A841J9W8_9SPHN</name>
<evidence type="ECO:0000259" key="1">
    <source>
        <dbReference type="Pfam" id="PF00561"/>
    </source>
</evidence>
<dbReference type="SUPFAM" id="SSF53474">
    <property type="entry name" value="alpha/beta-Hydrolases"/>
    <property type="match status" value="1"/>
</dbReference>
<evidence type="ECO:0000313" key="2">
    <source>
        <dbReference type="EMBL" id="MBB6125295.1"/>
    </source>
</evidence>
<dbReference type="InterPro" id="IPR050266">
    <property type="entry name" value="AB_hydrolase_sf"/>
</dbReference>
<dbReference type="RefSeq" id="WP_184081596.1">
    <property type="nucleotide sequence ID" value="NZ_JACIJP010000006.1"/>
</dbReference>
<sequence>MTFAEKYIDLPRARLAYYETGRADGETLVLAHSLFLNKDMFKPLMGALADDFRLVAYDSRGHGASSTATDDRYDMEAYYDEAAQFVERLDVGPVHFAGNSMGGWVALRMAARRPDLIRSAIAMGSTGDDEDDVHAFDPVLEQLRARGGEGFEDGFSFIFFGDASLTSESFAPLRNYWLNHLTSLSTFYALPGAAVAHRSAVNPELRHCNVPVLAIAGAQDHVFPPSLSENIARAARHGKAVVIPEAGHSVSIEAPEQVAAAIRAFVSDYCA</sequence>
<organism evidence="2 3">
    <name type="scientific">Sphingobium subterraneum</name>
    <dbReference type="NCBI Taxonomy" id="627688"/>
    <lineage>
        <taxon>Bacteria</taxon>
        <taxon>Pseudomonadati</taxon>
        <taxon>Pseudomonadota</taxon>
        <taxon>Alphaproteobacteria</taxon>
        <taxon>Sphingomonadales</taxon>
        <taxon>Sphingomonadaceae</taxon>
        <taxon>Sphingobium</taxon>
    </lineage>
</organism>
<dbReference type="GO" id="GO:0047570">
    <property type="term" value="F:3-oxoadipate enol-lactonase activity"/>
    <property type="evidence" value="ECO:0007669"/>
    <property type="project" value="UniProtKB-EC"/>
</dbReference>
<dbReference type="InterPro" id="IPR000639">
    <property type="entry name" value="Epox_hydrolase-like"/>
</dbReference>